<dbReference type="Proteomes" id="UP001223214">
    <property type="component" value="Unassembled WGS sequence"/>
</dbReference>
<dbReference type="EMBL" id="JASSOM010000003">
    <property type="protein sequence ID" value="MDK9361902.1"/>
    <property type="molecule type" value="Genomic_DNA"/>
</dbReference>
<evidence type="ECO:0000313" key="1">
    <source>
        <dbReference type="EMBL" id="MDK9361902.1"/>
    </source>
</evidence>
<gene>
    <name evidence="1" type="ORF">QQF32_01605</name>
</gene>
<keyword evidence="2" id="KW-1185">Reference proteome</keyword>
<protein>
    <submittedName>
        <fullName evidence="1">Uncharacterized protein</fullName>
    </submittedName>
</protein>
<dbReference type="RefSeq" id="WP_285149653.1">
    <property type="nucleotide sequence ID" value="NZ_JASSOM010000003.1"/>
</dbReference>
<proteinExistence type="predicted"/>
<evidence type="ECO:0000313" key="2">
    <source>
        <dbReference type="Proteomes" id="UP001223214"/>
    </source>
</evidence>
<sequence length="441" mass="48762">MTNQMKADTTLDVCFLYKTKNFVNLTTVATHGSFGVLATAADNWLYNSMEKSPTMGLYIRSDFNTVDPLQSYLGHVENFSRETTSFLETKFPSAQYPLEYYCIDKSMATLINLSIMNLFVDDESYAIATNSIIPGTQQSFESLILGNDEGSGAAFIGKDEGATVSISLKIGNLDKVKNTIEWNQDAEIVLKLENDNLVVVSQTLPLSWNLSDITTLPDGSFMINVTNGLNGPLCAELYELENYRGQQQPFPYESDYSMIGTVVNQLGEFRISSAKINREHSLGRLMGYSVIESLSPGYSLKNYKSFMTDQDIPDLPSYFGDCNIPCDLVWHADDECDVWIKVATTNTNYSALVSIYADEIYFGSSTNNLYIGHISGGSYTVLYGYLDDNYSFVEVGSGAVTFDVINSVPVVTPLSSSLPSEWSFSSAEKQSDGSWVVTLTD</sequence>
<accession>A0AAP4CZ21</accession>
<comment type="caution">
    <text evidence="1">The sequence shown here is derived from an EMBL/GenBank/DDBJ whole genome shotgun (WGS) entry which is preliminary data.</text>
</comment>
<name>A0AAP4CZ21_9ENTR</name>
<organism evidence="1 2">
    <name type="scientific">Lelliottia wanjuensis</name>
    <dbReference type="NCBI Taxonomy" id="3050585"/>
    <lineage>
        <taxon>Bacteria</taxon>
        <taxon>Pseudomonadati</taxon>
        <taxon>Pseudomonadota</taxon>
        <taxon>Gammaproteobacteria</taxon>
        <taxon>Enterobacterales</taxon>
        <taxon>Enterobacteriaceae</taxon>
        <taxon>Lelliottia</taxon>
    </lineage>
</organism>
<dbReference type="AlphaFoldDB" id="A0AAP4CZ21"/>
<reference evidence="1 2" key="1">
    <citation type="submission" date="2023-06" db="EMBL/GenBank/DDBJ databases">
        <title>Identification and characterization of antibiotic-resistant Gram-negative bacteria.</title>
        <authorList>
            <person name="Cho G.-S."/>
            <person name="Lee J."/>
            <person name="Tai E."/>
            <person name="Jeong S."/>
            <person name="Kim I."/>
            <person name="Kim B.-E."/>
            <person name="Jeong M.-I."/>
            <person name="Oh K.-K."/>
            <person name="Franz C.M.A.P."/>
        </authorList>
    </citation>
    <scope>NUCLEOTIDE SEQUENCE [LARGE SCALE GENOMIC DNA]</scope>
    <source>
        <strain evidence="1 2">V106_12</strain>
    </source>
</reference>